<dbReference type="InterPro" id="IPR013761">
    <property type="entry name" value="SAM/pointed_sf"/>
</dbReference>
<sequence length="271" mass="31188">MIRNPLEWSVSDVVHWLQVINCSGAQEVFMYHGVEGKDLLQLTDSDLRFDFKFKRIHDRKYILRKIQELKNINSAVIEVQFRDQTCSVRISDLQSYTFENLRKDAARYFGIDEEKAIIQDRHGLVWGSISVACIFDSNLRQEEALYLQLIEEANNRQSSPENQAALSQNEEDFNEDNPFHETSKSIEESSPWAVKEEMASREESQEQRKRRNKRSQNPSSGGSANKTGKNSSLINPKNAASNSGSERSGRSNRLNEDEEELRSVLKIIKKS</sequence>
<evidence type="ECO:0000259" key="2">
    <source>
        <dbReference type="PROSITE" id="PS50105"/>
    </source>
</evidence>
<feature type="compositionally biased region" description="Polar residues" evidence="1">
    <location>
        <begin position="156"/>
        <end position="168"/>
    </location>
</feature>
<dbReference type="Proteomes" id="UP001162131">
    <property type="component" value="Unassembled WGS sequence"/>
</dbReference>
<dbReference type="Pfam" id="PF07647">
    <property type="entry name" value="SAM_2"/>
    <property type="match status" value="1"/>
</dbReference>
<dbReference type="PROSITE" id="PS50105">
    <property type="entry name" value="SAM_DOMAIN"/>
    <property type="match status" value="1"/>
</dbReference>
<dbReference type="AlphaFoldDB" id="A0AAU9IR00"/>
<feature type="region of interest" description="Disordered" evidence="1">
    <location>
        <begin position="156"/>
        <end position="271"/>
    </location>
</feature>
<feature type="compositionally biased region" description="Basic and acidic residues" evidence="1">
    <location>
        <begin position="177"/>
        <end position="187"/>
    </location>
</feature>
<accession>A0AAU9IR00</accession>
<name>A0AAU9IR00_9CILI</name>
<dbReference type="Gene3D" id="1.10.150.50">
    <property type="entry name" value="Transcription Factor, Ets-1"/>
    <property type="match status" value="1"/>
</dbReference>
<protein>
    <recommendedName>
        <fullName evidence="2">SAM domain-containing protein</fullName>
    </recommendedName>
</protein>
<gene>
    <name evidence="3" type="ORF">BSTOLATCC_MIC5179</name>
</gene>
<feature type="domain" description="SAM" evidence="2">
    <location>
        <begin position="8"/>
        <end position="72"/>
    </location>
</feature>
<proteinExistence type="predicted"/>
<comment type="caution">
    <text evidence="3">The sequence shown here is derived from an EMBL/GenBank/DDBJ whole genome shotgun (WGS) entry which is preliminary data.</text>
</comment>
<keyword evidence="4" id="KW-1185">Reference proteome</keyword>
<dbReference type="SUPFAM" id="SSF47769">
    <property type="entry name" value="SAM/Pointed domain"/>
    <property type="match status" value="1"/>
</dbReference>
<dbReference type="InterPro" id="IPR001660">
    <property type="entry name" value="SAM"/>
</dbReference>
<dbReference type="SMART" id="SM00454">
    <property type="entry name" value="SAM"/>
    <property type="match status" value="1"/>
</dbReference>
<reference evidence="3" key="1">
    <citation type="submission" date="2021-09" db="EMBL/GenBank/DDBJ databases">
        <authorList>
            <consortium name="AG Swart"/>
            <person name="Singh M."/>
            <person name="Singh A."/>
            <person name="Seah K."/>
            <person name="Emmerich C."/>
        </authorList>
    </citation>
    <scope>NUCLEOTIDE SEQUENCE</scope>
    <source>
        <strain evidence="3">ATCC30299</strain>
    </source>
</reference>
<feature type="compositionally biased region" description="Polar residues" evidence="1">
    <location>
        <begin position="218"/>
        <end position="235"/>
    </location>
</feature>
<feature type="compositionally biased region" description="Basic and acidic residues" evidence="1">
    <location>
        <begin position="194"/>
        <end position="207"/>
    </location>
</feature>
<evidence type="ECO:0000313" key="4">
    <source>
        <dbReference type="Proteomes" id="UP001162131"/>
    </source>
</evidence>
<evidence type="ECO:0000313" key="3">
    <source>
        <dbReference type="EMBL" id="CAG9311920.1"/>
    </source>
</evidence>
<evidence type="ECO:0000256" key="1">
    <source>
        <dbReference type="SAM" id="MobiDB-lite"/>
    </source>
</evidence>
<organism evidence="3 4">
    <name type="scientific">Blepharisma stoltei</name>
    <dbReference type="NCBI Taxonomy" id="1481888"/>
    <lineage>
        <taxon>Eukaryota</taxon>
        <taxon>Sar</taxon>
        <taxon>Alveolata</taxon>
        <taxon>Ciliophora</taxon>
        <taxon>Postciliodesmatophora</taxon>
        <taxon>Heterotrichea</taxon>
        <taxon>Heterotrichida</taxon>
        <taxon>Blepharismidae</taxon>
        <taxon>Blepharisma</taxon>
    </lineage>
</organism>
<dbReference type="EMBL" id="CAJZBQ010000005">
    <property type="protein sequence ID" value="CAG9311920.1"/>
    <property type="molecule type" value="Genomic_DNA"/>
</dbReference>